<evidence type="ECO:0000313" key="2">
    <source>
        <dbReference type="EMBL" id="KEZ42407.1"/>
    </source>
</evidence>
<evidence type="ECO:0000256" key="1">
    <source>
        <dbReference type="SAM" id="MobiDB-lite"/>
    </source>
</evidence>
<dbReference type="GeneID" id="27724663"/>
<dbReference type="VEuPathDB" id="FungiDB:SAPIO_CDS5591"/>
<sequence length="1106" mass="127805">MIQFTPVDGNSLDPLISNLRHLLERVKYDAPQALWSSIIEHIEKDNNYEFFRFVEDLIAHGAIDDLLRMYDDVWATARLIYGERFPRLDNRTLETDDYTSKESARQAAVEKAKERAWKGDASNDYKEDWITEELKKEGLSWEDVQRGYHLFGSDLALRAARIQLLESLGILEHIDRSAVILPDEDAWLEPFKTRYWSTGDVEIDIAEEGSEDDREEECEGDGKEDEIPVTKLTTLEGSFTGDEKNPTANAKPTNTRNFLATFLKDAAIGTAHDFSQIEYNGWAIASPLIQLLRIANFLTDEDIDRTADWTGKMAEITQYLTYLTVLYDPEKHSFGGILREVTDMLLIHVLYENYHYSNSVLNLAFDVKPEASTRLPPTEGPAIRLFEIATARLRNSKTPRRLLHRLPLGVVDIMYRLPTKALEAYLAWFLKNQKVHWDEGSSSCHWNRRIHEWDTHAVEGIIPFGFNADQVEDDTFIQCMRLGPLRTSWALKTTCSFTYDAKTDLKSQQDLTRQLWHFSRFRGANRAGLTMVLRAFGSQTREIRALDSPYRKLVLPTARDKEAMRTASLPAGLIWDSLKHDKPQDDVDSFKGYVFWHSMLVKNNEMWATKLMPELEQHSKTRFGVLAAGRPPLPTTNFKGPFIAVDVGAVRYIAWMFLKRLKSIERDLKTASRLYPRFFMTDTLAHVQWGREDIQMQRGTYRLSERAAKAQFRERAVLDARDWELQLLEKLSHRSTNEGMLEPVPEDWTVEKRIFMDRVQALVHDSSGHACFDKGGVTIEELLEQLNRDVGGPVSMISFTNQRQAEEYLGDLERYGRIRIEETPTGALFYHRPETTLHPEDTIKFNSAALATMPKPRTYEDVLQTDDKDRGQDMIRTRLAVRGAAWRLGYTIKKMEQGLANLPKYTEGQREEFKKGHRELTWTLERMVERRCDLGWEQSSPEETLPSRQTKRVQLPAGRPMQTKDVIKLADRKNYLDKWDDDSRELGDEERIDRAVAENMVTECNEYKNPLWPLTVETAFTTEDGSRRTIHRREAIWGWAKPEVRGQVPQYFSINRWPVELQTPETQLEIRGEGLPVDTDVTMADATPKNRCWRGRTEGDVIMVDV</sequence>
<gene>
    <name evidence="2" type="ORF">SAPIO_CDS5591</name>
</gene>
<dbReference type="OrthoDB" id="5422628at2759"/>
<comment type="caution">
    <text evidence="2">The sequence shown here is derived from an EMBL/GenBank/DDBJ whole genome shotgun (WGS) entry which is preliminary data.</text>
</comment>
<feature type="region of interest" description="Disordered" evidence="1">
    <location>
        <begin position="938"/>
        <end position="958"/>
    </location>
</feature>
<dbReference type="HOGENOM" id="CLU_282438_0_0_1"/>
<evidence type="ECO:0000313" key="3">
    <source>
        <dbReference type="Proteomes" id="UP000028545"/>
    </source>
</evidence>
<feature type="compositionally biased region" description="Polar residues" evidence="1">
    <location>
        <begin position="938"/>
        <end position="948"/>
    </location>
</feature>
<reference evidence="2 3" key="1">
    <citation type="journal article" date="2014" name="Genome Announc.">
        <title>Draft genome sequence of the pathogenic fungus Scedosporium apiospermum.</title>
        <authorList>
            <person name="Vandeputte P."/>
            <person name="Ghamrawi S."/>
            <person name="Rechenmann M."/>
            <person name="Iltis A."/>
            <person name="Giraud S."/>
            <person name="Fleury M."/>
            <person name="Thornton C."/>
            <person name="Delhaes L."/>
            <person name="Meyer W."/>
            <person name="Papon N."/>
            <person name="Bouchara J.P."/>
        </authorList>
    </citation>
    <scope>NUCLEOTIDE SEQUENCE [LARGE SCALE GENOMIC DNA]</scope>
    <source>
        <strain evidence="2 3">IHEM 14462</strain>
    </source>
</reference>
<name>A0A084G4Z5_PSEDA</name>
<dbReference type="RefSeq" id="XP_016642206.1">
    <property type="nucleotide sequence ID" value="XM_016787891.1"/>
</dbReference>
<organism evidence="2 3">
    <name type="scientific">Pseudallescheria apiosperma</name>
    <name type="common">Scedosporium apiospermum</name>
    <dbReference type="NCBI Taxonomy" id="563466"/>
    <lineage>
        <taxon>Eukaryota</taxon>
        <taxon>Fungi</taxon>
        <taxon>Dikarya</taxon>
        <taxon>Ascomycota</taxon>
        <taxon>Pezizomycotina</taxon>
        <taxon>Sordariomycetes</taxon>
        <taxon>Hypocreomycetidae</taxon>
        <taxon>Microascales</taxon>
        <taxon>Microascaceae</taxon>
        <taxon>Scedosporium</taxon>
    </lineage>
</organism>
<dbReference type="Proteomes" id="UP000028545">
    <property type="component" value="Unassembled WGS sequence"/>
</dbReference>
<dbReference type="KEGG" id="sapo:SAPIO_CDS5591"/>
<keyword evidence="3" id="KW-1185">Reference proteome</keyword>
<proteinExistence type="predicted"/>
<dbReference type="AlphaFoldDB" id="A0A084G4Z5"/>
<accession>A0A084G4Z5</accession>
<protein>
    <submittedName>
        <fullName evidence="2">Uncharacterized protein</fullName>
    </submittedName>
</protein>
<dbReference type="OMA" id="VCNIFRT"/>
<dbReference type="EMBL" id="JOWA01000099">
    <property type="protein sequence ID" value="KEZ42407.1"/>
    <property type="molecule type" value="Genomic_DNA"/>
</dbReference>